<organism evidence="1 2">
    <name type="scientific">Treponema pedis</name>
    <dbReference type="NCBI Taxonomy" id="409322"/>
    <lineage>
        <taxon>Bacteria</taxon>
        <taxon>Pseudomonadati</taxon>
        <taxon>Spirochaetota</taxon>
        <taxon>Spirochaetia</taxon>
        <taxon>Spirochaetales</taxon>
        <taxon>Treponemataceae</taxon>
        <taxon>Treponema</taxon>
    </lineage>
</organism>
<sequence>MAYTQEDFQEWIFCISDKMERFTNEFAGKNRLILDYTLASLNDLERWILNRYSDARDLIADSSTLDCITIYIGETFRQYIGGKWFIDLKNKKNAYYSIPILTDPSYRGVTSVSPMTYATACISRNKGNYIGGILMNRIAPQIKTIDKLVEFMERECYSFDSFSIGKYKALEGLFLERDGYDYVYGYSERGHKDIEKHFDNEEEAVQYVLKQISEGNVDNSHLAAFTWDSKEILNAEKELNEMFIPFMRNDVPCFGQDERTAYRIFVYGKNIRYLDNFKKKYWKKIN</sequence>
<name>A0A7S6WN38_9SPIR</name>
<dbReference type="Proteomes" id="UP000593915">
    <property type="component" value="Chromosome"/>
</dbReference>
<reference evidence="1 2" key="1">
    <citation type="submission" date="2020-09" db="EMBL/GenBank/DDBJ databases">
        <title>Characterization of Treponema spp. from bovine digital dermatitis in Korea.</title>
        <authorList>
            <person name="Espiritu H.M."/>
            <person name="Cho Y.I."/>
            <person name="Mamuad L."/>
        </authorList>
    </citation>
    <scope>NUCLEOTIDE SEQUENCE [LARGE SCALE GENOMIC DNA]</scope>
    <source>
        <strain evidence="1 2">KS1</strain>
    </source>
</reference>
<accession>A0A7S6WN38</accession>
<dbReference type="AlphaFoldDB" id="A0A7S6WN38"/>
<gene>
    <name evidence="1" type="ORF">IFE08_10160</name>
</gene>
<protein>
    <submittedName>
        <fullName evidence="1">Uncharacterized protein</fullName>
    </submittedName>
</protein>
<proteinExistence type="predicted"/>
<evidence type="ECO:0000313" key="1">
    <source>
        <dbReference type="EMBL" id="QOW60193.1"/>
    </source>
</evidence>
<dbReference type="RefSeq" id="WP_194075786.1">
    <property type="nucleotide sequence ID" value="NZ_CP061839.1"/>
</dbReference>
<evidence type="ECO:0000313" key="2">
    <source>
        <dbReference type="Proteomes" id="UP000593915"/>
    </source>
</evidence>
<dbReference type="EMBL" id="CP061839">
    <property type="protein sequence ID" value="QOW60193.1"/>
    <property type="molecule type" value="Genomic_DNA"/>
</dbReference>